<sequence>MRGPERLSYMLHEGMETMSKWIEVDGYKNLPVGNWLVQLDEPHFHNVLAVVHVHPNITVIGGYFGFDTEGKVIAYRELPEEFNANS</sequence>
<dbReference type="EMBL" id="LAZR01008659">
    <property type="protein sequence ID" value="KKM77339.1"/>
    <property type="molecule type" value="Genomic_DNA"/>
</dbReference>
<name>A0A0F9K5H9_9ZZZZ</name>
<accession>A0A0F9K5H9</accession>
<protein>
    <submittedName>
        <fullName evidence="1">Uncharacterized protein</fullName>
    </submittedName>
</protein>
<organism evidence="1">
    <name type="scientific">marine sediment metagenome</name>
    <dbReference type="NCBI Taxonomy" id="412755"/>
    <lineage>
        <taxon>unclassified sequences</taxon>
        <taxon>metagenomes</taxon>
        <taxon>ecological metagenomes</taxon>
    </lineage>
</organism>
<reference evidence="1" key="1">
    <citation type="journal article" date="2015" name="Nature">
        <title>Complex archaea that bridge the gap between prokaryotes and eukaryotes.</title>
        <authorList>
            <person name="Spang A."/>
            <person name="Saw J.H."/>
            <person name="Jorgensen S.L."/>
            <person name="Zaremba-Niedzwiedzka K."/>
            <person name="Martijn J."/>
            <person name="Lind A.E."/>
            <person name="van Eijk R."/>
            <person name="Schleper C."/>
            <person name="Guy L."/>
            <person name="Ettema T.J."/>
        </authorList>
    </citation>
    <scope>NUCLEOTIDE SEQUENCE</scope>
</reference>
<evidence type="ECO:0000313" key="1">
    <source>
        <dbReference type="EMBL" id="KKM77339.1"/>
    </source>
</evidence>
<dbReference type="AlphaFoldDB" id="A0A0F9K5H9"/>
<comment type="caution">
    <text evidence="1">The sequence shown here is derived from an EMBL/GenBank/DDBJ whole genome shotgun (WGS) entry which is preliminary data.</text>
</comment>
<gene>
    <name evidence="1" type="ORF">LCGC14_1371070</name>
</gene>
<proteinExistence type="predicted"/>